<dbReference type="InterPro" id="IPR003660">
    <property type="entry name" value="HAMP_dom"/>
</dbReference>
<evidence type="ECO:0000256" key="6">
    <source>
        <dbReference type="ARBA" id="ARBA00022692"/>
    </source>
</evidence>
<dbReference type="Pfam" id="PF02518">
    <property type="entry name" value="HATPase_c"/>
    <property type="match status" value="1"/>
</dbReference>
<dbReference type="InterPro" id="IPR005467">
    <property type="entry name" value="His_kinase_dom"/>
</dbReference>
<dbReference type="GO" id="GO:0000155">
    <property type="term" value="F:phosphorelay sensor kinase activity"/>
    <property type="evidence" value="ECO:0007669"/>
    <property type="project" value="InterPro"/>
</dbReference>
<dbReference type="GO" id="GO:0005886">
    <property type="term" value="C:plasma membrane"/>
    <property type="evidence" value="ECO:0007669"/>
    <property type="project" value="TreeGrafter"/>
</dbReference>
<dbReference type="GO" id="GO:0005524">
    <property type="term" value="F:ATP binding"/>
    <property type="evidence" value="ECO:0007669"/>
    <property type="project" value="UniProtKB-KW"/>
</dbReference>
<name>C8RZP6_9RHOB</name>
<dbReference type="InterPro" id="IPR003661">
    <property type="entry name" value="HisK_dim/P_dom"/>
</dbReference>
<gene>
    <name evidence="15" type="ORF">Rsw2DRAFT_1274</name>
</gene>
<dbReference type="CDD" id="cd00082">
    <property type="entry name" value="HisKA"/>
    <property type="match status" value="1"/>
</dbReference>
<evidence type="ECO:0000256" key="8">
    <source>
        <dbReference type="ARBA" id="ARBA00022777"/>
    </source>
</evidence>
<dbReference type="OrthoDB" id="9809766at2"/>
<evidence type="ECO:0000256" key="12">
    <source>
        <dbReference type="SAM" id="Phobius"/>
    </source>
</evidence>
<dbReference type="EC" id="2.7.13.3" evidence="3"/>
<dbReference type="InterPro" id="IPR003594">
    <property type="entry name" value="HATPase_dom"/>
</dbReference>
<keyword evidence="6 12" id="KW-0812">Transmembrane</keyword>
<evidence type="ECO:0000259" key="13">
    <source>
        <dbReference type="PROSITE" id="PS50109"/>
    </source>
</evidence>
<keyword evidence="8 15" id="KW-0418">Kinase</keyword>
<dbReference type="STRING" id="371731.Rsw2DRAFT_1274"/>
<sequence length="448" mass="47570">MSAADLPVRSLRRDLALGLALGLTVLWLATMAGVGFVLQHEIDEVFDAALQEAAERILPLAVTELINTEAPPEPRRVSPVGSANEYMSYVVRDATGKVMLYSRGADLGDFNEVLPDGFHYTAEDRVFSASAVSGAYRIEVAEPLRHRRDAMKRVALIMLAPLALLLPMGMAGVAVFTRRSLAPVAALSREVRARDATGLSPLKTEGLQSELLPIRDAIDRLMARLARTLEAERSFTANAAHELRTPVAATLAQTQRLIAEAPEGPLRDRARSIEAELRRLTRLSEKLLQLSRAEGGGVLGDTAQDLAPILALVADDFRRAGQADRLQLSLPAEGAAMARIDPDAFAVLARNLIENALTHGDPAQPVTVTLAPDASLTVRNAGSVVPPEALARLTTRFERAGARSAGSGLGLAIVDGIARGAGATLTLSAPAPGQIDGFEARVTPAPQV</sequence>
<dbReference type="InterPro" id="IPR036097">
    <property type="entry name" value="HisK_dim/P_sf"/>
</dbReference>
<evidence type="ECO:0000256" key="10">
    <source>
        <dbReference type="ARBA" id="ARBA00022989"/>
    </source>
</evidence>
<dbReference type="InterPro" id="IPR036890">
    <property type="entry name" value="HATPase_C_sf"/>
</dbReference>
<keyword evidence="5" id="KW-0808">Transferase</keyword>
<dbReference type="PANTHER" id="PTHR45436">
    <property type="entry name" value="SENSOR HISTIDINE KINASE YKOH"/>
    <property type="match status" value="1"/>
</dbReference>
<feature type="transmembrane region" description="Helical" evidence="12">
    <location>
        <begin position="154"/>
        <end position="176"/>
    </location>
</feature>
<dbReference type="Gene3D" id="3.30.565.10">
    <property type="entry name" value="Histidine kinase-like ATPase, C-terminal domain"/>
    <property type="match status" value="1"/>
</dbReference>
<dbReference type="PANTHER" id="PTHR45436:SF14">
    <property type="entry name" value="SENSOR PROTEIN QSEC"/>
    <property type="match status" value="1"/>
</dbReference>
<dbReference type="EMBL" id="ACYY01000006">
    <property type="protein sequence ID" value="EEW25843.1"/>
    <property type="molecule type" value="Genomic_DNA"/>
</dbReference>
<evidence type="ECO:0000313" key="16">
    <source>
        <dbReference type="Proteomes" id="UP000010121"/>
    </source>
</evidence>
<keyword evidence="4" id="KW-0597">Phosphoprotein</keyword>
<comment type="catalytic activity">
    <reaction evidence="1">
        <text>ATP + protein L-histidine = ADP + protein N-phospho-L-histidine.</text>
        <dbReference type="EC" id="2.7.13.3"/>
    </reaction>
</comment>
<dbReference type="InterPro" id="IPR018376">
    <property type="entry name" value="Enoyl-CoA_hyd/isom_CS"/>
</dbReference>
<accession>C8RZP6</accession>
<feature type="domain" description="Histidine kinase" evidence="13">
    <location>
        <begin position="238"/>
        <end position="448"/>
    </location>
</feature>
<feature type="domain" description="HAMP" evidence="14">
    <location>
        <begin position="178"/>
        <end position="230"/>
    </location>
</feature>
<dbReference type="InterPro" id="IPR050428">
    <property type="entry name" value="TCS_sensor_his_kinase"/>
</dbReference>
<evidence type="ECO:0000256" key="2">
    <source>
        <dbReference type="ARBA" id="ARBA00004141"/>
    </source>
</evidence>
<protein>
    <recommendedName>
        <fullName evidence="3">histidine kinase</fullName>
        <ecNumber evidence="3">2.7.13.3</ecNumber>
    </recommendedName>
</protein>
<organism evidence="15 16">
    <name type="scientific">Rhodobacter ferrooxidans</name>
    <dbReference type="NCBI Taxonomy" id="371731"/>
    <lineage>
        <taxon>Bacteria</taxon>
        <taxon>Pseudomonadati</taxon>
        <taxon>Pseudomonadota</taxon>
        <taxon>Alphaproteobacteria</taxon>
        <taxon>Rhodobacterales</taxon>
        <taxon>Rhodobacter group</taxon>
        <taxon>Rhodobacter</taxon>
    </lineage>
</organism>
<dbReference type="eggNOG" id="COG0642">
    <property type="taxonomic scope" value="Bacteria"/>
</dbReference>
<evidence type="ECO:0000256" key="11">
    <source>
        <dbReference type="ARBA" id="ARBA00023012"/>
    </source>
</evidence>
<keyword evidence="11" id="KW-0902">Two-component regulatory system</keyword>
<dbReference type="SUPFAM" id="SSF55874">
    <property type="entry name" value="ATPase domain of HSP90 chaperone/DNA topoisomerase II/histidine kinase"/>
    <property type="match status" value="1"/>
</dbReference>
<keyword evidence="16" id="KW-1185">Reference proteome</keyword>
<dbReference type="Gene3D" id="1.10.287.130">
    <property type="match status" value="1"/>
</dbReference>
<dbReference type="CDD" id="cd00075">
    <property type="entry name" value="HATPase"/>
    <property type="match status" value="1"/>
</dbReference>
<keyword evidence="9" id="KW-0067">ATP-binding</keyword>
<keyword evidence="12" id="KW-0472">Membrane</keyword>
<proteinExistence type="predicted"/>
<keyword evidence="7" id="KW-0547">Nucleotide-binding</keyword>
<comment type="subcellular location">
    <subcellularLocation>
        <location evidence="2">Membrane</location>
        <topology evidence="2">Multi-pass membrane protein</topology>
    </subcellularLocation>
</comment>
<dbReference type="PROSITE" id="PS50885">
    <property type="entry name" value="HAMP"/>
    <property type="match status" value="1"/>
</dbReference>
<dbReference type="RefSeq" id="WP_008029190.1">
    <property type="nucleotide sequence ID" value="NZ_ACYY01000006.1"/>
</dbReference>
<dbReference type="SMART" id="SM00387">
    <property type="entry name" value="HATPase_c"/>
    <property type="match status" value="1"/>
</dbReference>
<evidence type="ECO:0000313" key="15">
    <source>
        <dbReference type="EMBL" id="EEW25843.1"/>
    </source>
</evidence>
<evidence type="ECO:0000256" key="7">
    <source>
        <dbReference type="ARBA" id="ARBA00022741"/>
    </source>
</evidence>
<feature type="transmembrane region" description="Helical" evidence="12">
    <location>
        <begin position="15"/>
        <end position="38"/>
    </location>
</feature>
<dbReference type="Gene3D" id="1.20.5.1040">
    <property type="entry name" value="Sensor protein qsec"/>
    <property type="match status" value="1"/>
</dbReference>
<comment type="caution">
    <text evidence="15">The sequence shown here is derived from an EMBL/GenBank/DDBJ whole genome shotgun (WGS) entry which is preliminary data.</text>
</comment>
<dbReference type="AlphaFoldDB" id="C8RZP6"/>
<evidence type="ECO:0000256" key="4">
    <source>
        <dbReference type="ARBA" id="ARBA00022553"/>
    </source>
</evidence>
<dbReference type="SMART" id="SM00388">
    <property type="entry name" value="HisKA"/>
    <property type="match status" value="1"/>
</dbReference>
<dbReference type="Proteomes" id="UP000010121">
    <property type="component" value="Unassembled WGS sequence"/>
</dbReference>
<dbReference type="PROSITE" id="PS50109">
    <property type="entry name" value="HIS_KIN"/>
    <property type="match status" value="1"/>
</dbReference>
<reference evidence="15 16" key="1">
    <citation type="submission" date="2009-08" db="EMBL/GenBank/DDBJ databases">
        <title>The draft genome of Rhodobacter sp. SW2.</title>
        <authorList>
            <consortium name="US DOE Joint Genome Institute (JGI-PGF)"/>
            <person name="Lucas S."/>
            <person name="Copeland A."/>
            <person name="Lapidus A."/>
            <person name="Glavina del Rio T."/>
            <person name="Tice H."/>
            <person name="Bruce D."/>
            <person name="Goodwin L."/>
            <person name="Pitluck S."/>
            <person name="Larimer F."/>
            <person name="Land M.L."/>
            <person name="Hauser L."/>
            <person name="Emerson D."/>
        </authorList>
    </citation>
    <scope>NUCLEOTIDE SEQUENCE [LARGE SCALE GENOMIC DNA]</scope>
    <source>
        <strain evidence="15 16">SW2</strain>
    </source>
</reference>
<keyword evidence="10 12" id="KW-1133">Transmembrane helix</keyword>
<dbReference type="SUPFAM" id="SSF47384">
    <property type="entry name" value="Homodimeric domain of signal transducing histidine kinase"/>
    <property type="match status" value="1"/>
</dbReference>
<dbReference type="PROSITE" id="PS00166">
    <property type="entry name" value="ENOYL_COA_HYDRATASE"/>
    <property type="match status" value="1"/>
</dbReference>
<evidence type="ECO:0000256" key="5">
    <source>
        <dbReference type="ARBA" id="ARBA00022679"/>
    </source>
</evidence>
<evidence type="ECO:0000256" key="9">
    <source>
        <dbReference type="ARBA" id="ARBA00022840"/>
    </source>
</evidence>
<evidence type="ECO:0000256" key="3">
    <source>
        <dbReference type="ARBA" id="ARBA00012438"/>
    </source>
</evidence>
<evidence type="ECO:0000256" key="1">
    <source>
        <dbReference type="ARBA" id="ARBA00000085"/>
    </source>
</evidence>
<evidence type="ECO:0000259" key="14">
    <source>
        <dbReference type="PROSITE" id="PS50885"/>
    </source>
</evidence>
<dbReference type="Pfam" id="PF00512">
    <property type="entry name" value="HisKA"/>
    <property type="match status" value="1"/>
</dbReference>